<dbReference type="Proteomes" id="UP000242320">
    <property type="component" value="Unassembled WGS sequence"/>
</dbReference>
<reference evidence="2 3" key="1">
    <citation type="submission" date="2017-04" db="EMBL/GenBank/DDBJ databases">
        <title>The new phylogeny of genus Mycobacterium.</title>
        <authorList>
            <person name="Tortoli E."/>
            <person name="Trovato A."/>
            <person name="Cirillo D.M."/>
        </authorList>
    </citation>
    <scope>NUCLEOTIDE SEQUENCE [LARGE SCALE GENOMIC DNA]</scope>
    <source>
        <strain evidence="2 3">DSM 45247</strain>
    </source>
</reference>
<accession>A0A1X2KSG8</accession>
<dbReference type="AlphaFoldDB" id="A0A1X2KSG8"/>
<evidence type="ECO:0000259" key="1">
    <source>
        <dbReference type="Pfam" id="PF07883"/>
    </source>
</evidence>
<evidence type="ECO:0000313" key="3">
    <source>
        <dbReference type="Proteomes" id="UP000242320"/>
    </source>
</evidence>
<dbReference type="SUPFAM" id="SSF51182">
    <property type="entry name" value="RmlC-like cupins"/>
    <property type="match status" value="1"/>
</dbReference>
<proteinExistence type="predicted"/>
<dbReference type="Pfam" id="PF07883">
    <property type="entry name" value="Cupin_2"/>
    <property type="match status" value="1"/>
</dbReference>
<comment type="caution">
    <text evidence="2">The sequence shown here is derived from an EMBL/GenBank/DDBJ whole genome shotgun (WGS) entry which is preliminary data.</text>
</comment>
<protein>
    <recommendedName>
        <fullName evidence="1">Cupin type-2 domain-containing protein</fullName>
    </recommendedName>
</protein>
<dbReference type="RefSeq" id="WP_085291687.1">
    <property type="nucleotide sequence ID" value="NZ_NCXM01000024.1"/>
</dbReference>
<dbReference type="OrthoDB" id="512358at2"/>
<dbReference type="EMBL" id="NCXM01000024">
    <property type="protein sequence ID" value="OSC24607.1"/>
    <property type="molecule type" value="Genomic_DNA"/>
</dbReference>
<dbReference type="Gene3D" id="2.60.120.10">
    <property type="entry name" value="Jelly Rolls"/>
    <property type="match status" value="1"/>
</dbReference>
<sequence length="142" mass="15391">MSEVKLLNIGEVEPHVFTRWDITGHQVNRHLLSKALTGTDDVVLDQITFPPGFVHHMHRHPYADMVIVPLSGVVQFLGAPGSRVEVSPGQVLVIPRGNWHEISNVSTVDSQVLHFFSGVGALDDIGYEAYKGEATASVGGGQ</sequence>
<keyword evidence="3" id="KW-1185">Reference proteome</keyword>
<dbReference type="InterPro" id="IPR014710">
    <property type="entry name" value="RmlC-like_jellyroll"/>
</dbReference>
<gene>
    <name evidence="2" type="ORF">B8W69_20895</name>
</gene>
<dbReference type="CDD" id="cd02208">
    <property type="entry name" value="cupin_RmlC-like"/>
    <property type="match status" value="1"/>
</dbReference>
<organism evidence="2 3">
    <name type="scientific">Mycolicibacterium vulneris</name>
    <dbReference type="NCBI Taxonomy" id="547163"/>
    <lineage>
        <taxon>Bacteria</taxon>
        <taxon>Bacillati</taxon>
        <taxon>Actinomycetota</taxon>
        <taxon>Actinomycetes</taxon>
        <taxon>Mycobacteriales</taxon>
        <taxon>Mycobacteriaceae</taxon>
        <taxon>Mycolicibacterium</taxon>
    </lineage>
</organism>
<feature type="domain" description="Cupin type-2" evidence="1">
    <location>
        <begin position="47"/>
        <end position="114"/>
    </location>
</feature>
<evidence type="ECO:0000313" key="2">
    <source>
        <dbReference type="EMBL" id="OSC24607.1"/>
    </source>
</evidence>
<dbReference type="InterPro" id="IPR013096">
    <property type="entry name" value="Cupin_2"/>
</dbReference>
<dbReference type="InterPro" id="IPR011051">
    <property type="entry name" value="RmlC_Cupin_sf"/>
</dbReference>
<name>A0A1X2KSG8_9MYCO</name>